<sequence>MAGKIQLSFRSIFALAVLIVACSSLLASASPLAATRAKGKPFQCDESDPAGTTFYMGDGTPSQCAPGTVCRYVPGQTWSPCVFPDAESAIAGPQIPATSSQSPVDVPATPTDSPIVSPAAPSAEPSKDVPGLPSPAPTSSQVVEIPAEAPTTRVQVDPEASPTLAPGAETPVESGIPVDDEECEETEVGEEGAEGVKDGEDSLLASAFPVPATNQVEGTSFQCDVNDATRTRYTLADGSSKLCNPGTVCNYGHEQDGPPCVDPATVTGVAWPQISASTLDAPIEIAPSPSAAPTSKQVVEVPAEAATSNNSADPEASSAQALGAEAPAGTDTEECGEEGEEGAEGGEDGEE</sequence>
<evidence type="ECO:0000313" key="1">
    <source>
        <dbReference type="EMBL" id="KAJ9098669.1"/>
    </source>
</evidence>
<name>A0ACC2VI56_9TREE</name>
<comment type="caution">
    <text evidence="1">The sequence shown here is derived from an EMBL/GenBank/DDBJ whole genome shotgun (WGS) entry which is preliminary data.</text>
</comment>
<gene>
    <name evidence="1" type="ORF">QFC21_004317</name>
</gene>
<organism evidence="1 2">
    <name type="scientific">Naganishia friedmannii</name>
    <dbReference type="NCBI Taxonomy" id="89922"/>
    <lineage>
        <taxon>Eukaryota</taxon>
        <taxon>Fungi</taxon>
        <taxon>Dikarya</taxon>
        <taxon>Basidiomycota</taxon>
        <taxon>Agaricomycotina</taxon>
        <taxon>Tremellomycetes</taxon>
        <taxon>Filobasidiales</taxon>
        <taxon>Filobasidiaceae</taxon>
        <taxon>Naganishia</taxon>
    </lineage>
</organism>
<accession>A0ACC2VI56</accession>
<protein>
    <submittedName>
        <fullName evidence="1">Uncharacterized protein</fullName>
    </submittedName>
</protein>
<evidence type="ECO:0000313" key="2">
    <source>
        <dbReference type="Proteomes" id="UP001227268"/>
    </source>
</evidence>
<reference evidence="1" key="1">
    <citation type="submission" date="2023-04" db="EMBL/GenBank/DDBJ databases">
        <title>Draft Genome sequencing of Naganishia species isolated from polar environments using Oxford Nanopore Technology.</title>
        <authorList>
            <person name="Leo P."/>
            <person name="Venkateswaran K."/>
        </authorList>
    </citation>
    <scope>NUCLEOTIDE SEQUENCE</scope>
    <source>
        <strain evidence="1">MNA-CCFEE 5423</strain>
    </source>
</reference>
<keyword evidence="2" id="KW-1185">Reference proteome</keyword>
<dbReference type="Proteomes" id="UP001227268">
    <property type="component" value="Unassembled WGS sequence"/>
</dbReference>
<dbReference type="EMBL" id="JASBWT010000014">
    <property type="protein sequence ID" value="KAJ9098669.1"/>
    <property type="molecule type" value="Genomic_DNA"/>
</dbReference>
<proteinExistence type="predicted"/>